<keyword evidence="2" id="KW-1185">Reference proteome</keyword>
<gene>
    <name evidence="1" type="ORF">ANCDUO_03816</name>
</gene>
<proteinExistence type="predicted"/>
<reference evidence="1 2" key="1">
    <citation type="submission" date="2013-12" db="EMBL/GenBank/DDBJ databases">
        <title>Draft genome of the parsitic nematode Ancylostoma duodenale.</title>
        <authorList>
            <person name="Mitreva M."/>
        </authorList>
    </citation>
    <scope>NUCLEOTIDE SEQUENCE [LARGE SCALE GENOMIC DNA]</scope>
    <source>
        <strain evidence="1 2">Zhejiang</strain>
    </source>
</reference>
<dbReference type="Proteomes" id="UP000054047">
    <property type="component" value="Unassembled WGS sequence"/>
</dbReference>
<evidence type="ECO:0000313" key="2">
    <source>
        <dbReference type="Proteomes" id="UP000054047"/>
    </source>
</evidence>
<accession>A0A0C2H8M8</accession>
<dbReference type="EMBL" id="KN727364">
    <property type="protein sequence ID" value="KIH65861.1"/>
    <property type="molecule type" value="Genomic_DNA"/>
</dbReference>
<evidence type="ECO:0000313" key="1">
    <source>
        <dbReference type="EMBL" id="KIH65861.1"/>
    </source>
</evidence>
<organism evidence="1 2">
    <name type="scientific">Ancylostoma duodenale</name>
    <dbReference type="NCBI Taxonomy" id="51022"/>
    <lineage>
        <taxon>Eukaryota</taxon>
        <taxon>Metazoa</taxon>
        <taxon>Ecdysozoa</taxon>
        <taxon>Nematoda</taxon>
        <taxon>Chromadorea</taxon>
        <taxon>Rhabditida</taxon>
        <taxon>Rhabditina</taxon>
        <taxon>Rhabditomorpha</taxon>
        <taxon>Strongyloidea</taxon>
        <taxon>Ancylostomatidae</taxon>
        <taxon>Ancylostomatinae</taxon>
        <taxon>Ancylostoma</taxon>
    </lineage>
</organism>
<dbReference type="OrthoDB" id="5848222at2759"/>
<name>A0A0C2H8M8_9BILA</name>
<protein>
    <submittedName>
        <fullName evidence="1">Uncharacterized protein</fullName>
    </submittedName>
</protein>
<dbReference type="AlphaFoldDB" id="A0A0C2H8M8"/>
<sequence length="67" mass="7592">MGVTLKDEVSNEVVRSTFGVTPITDKMREARLRWFEYVQRTEGYVKGAGMVEKLDGQTTTGRISDHL</sequence>